<gene>
    <name evidence="1" type="ORF">Z045_25880</name>
</gene>
<proteinExistence type="predicted"/>
<reference evidence="2" key="1">
    <citation type="submission" date="2015-01" db="EMBL/GenBank/DDBJ databases">
        <title>Draft genome sequence of Rhodococcus pyridinivorans strain KG-16, a hydrocarbon-degrading bacterium.</title>
        <authorList>
            <person name="Aggarwal R.K."/>
            <person name="Dawar C."/>
        </authorList>
    </citation>
    <scope>NUCLEOTIDE SEQUENCE [LARGE SCALE GENOMIC DNA]</scope>
    <source>
        <strain evidence="2">KG-16</strain>
    </source>
</reference>
<dbReference type="Proteomes" id="UP000053060">
    <property type="component" value="Unassembled WGS sequence"/>
</dbReference>
<name>A0A0V9UD80_9NOCA</name>
<sequence>MNHHVAVDRDGREWAVLAVDSVLKARLVHGTTTPAVLDLDELVHRYGPLVLSPRCLPTSGGFVALADTVGLVASDPETASVEQIRQVAAFAQSIVAPHRA</sequence>
<dbReference type="PATRIC" id="fig|1441730.3.peg.5481"/>
<evidence type="ECO:0000313" key="1">
    <source>
        <dbReference type="EMBL" id="KSZ55974.1"/>
    </source>
</evidence>
<reference evidence="1 2" key="2">
    <citation type="journal article" date="2016" name="Genome Announc.">
        <title>Draft Genome Sequence of a Versatile Hydrocarbon-Degrading Bacterium, Rhodococcus pyridinivorans Strain KG-16, Collected from Oil Fields in India.</title>
        <authorList>
            <person name="Aggarwal R.K."/>
            <person name="Dawar C."/>
            <person name="Phanindranath R."/>
            <person name="Mutnuri L."/>
            <person name="Dayal A.M."/>
        </authorList>
    </citation>
    <scope>NUCLEOTIDE SEQUENCE [LARGE SCALE GENOMIC DNA]</scope>
    <source>
        <strain evidence="1 2">KG-16</strain>
    </source>
</reference>
<evidence type="ECO:0000313" key="2">
    <source>
        <dbReference type="Proteomes" id="UP000053060"/>
    </source>
</evidence>
<accession>A0A0V9UD80</accession>
<dbReference type="EMBL" id="AZXY01000034">
    <property type="protein sequence ID" value="KSZ55974.1"/>
    <property type="molecule type" value="Genomic_DNA"/>
</dbReference>
<comment type="caution">
    <text evidence="1">The sequence shown here is derived from an EMBL/GenBank/DDBJ whole genome shotgun (WGS) entry which is preliminary data.</text>
</comment>
<organism evidence="1 2">
    <name type="scientific">Rhodococcus pyridinivorans KG-16</name>
    <dbReference type="NCBI Taxonomy" id="1441730"/>
    <lineage>
        <taxon>Bacteria</taxon>
        <taxon>Bacillati</taxon>
        <taxon>Actinomycetota</taxon>
        <taxon>Actinomycetes</taxon>
        <taxon>Mycobacteriales</taxon>
        <taxon>Nocardiaceae</taxon>
        <taxon>Rhodococcus</taxon>
    </lineage>
</organism>
<protein>
    <submittedName>
        <fullName evidence="1">Uncharacterized protein</fullName>
    </submittedName>
</protein>
<dbReference type="AlphaFoldDB" id="A0A0V9UD80"/>